<dbReference type="WBParaSite" id="HCON_00146690-00001">
    <property type="protein sequence ID" value="HCON_00146690-00001"/>
    <property type="gene ID" value="HCON_00146690"/>
</dbReference>
<reference evidence="3" key="1">
    <citation type="submission" date="2020-12" db="UniProtKB">
        <authorList>
            <consortium name="WormBaseParasite"/>
        </authorList>
    </citation>
    <scope>IDENTIFICATION</scope>
    <source>
        <strain evidence="3">MHco3</strain>
    </source>
</reference>
<accession>A0A7I4YTY9</accession>
<dbReference type="AlphaFoldDB" id="A0A7I4YTY9"/>
<name>A0A7I4YTY9_HAECO</name>
<dbReference type="Proteomes" id="UP000025227">
    <property type="component" value="Unplaced"/>
</dbReference>
<dbReference type="OMA" id="RERSHYN"/>
<protein>
    <submittedName>
        <fullName evidence="3">Uncharacterized protein</fullName>
    </submittedName>
</protein>
<evidence type="ECO:0000313" key="3">
    <source>
        <dbReference type="WBParaSite" id="HCON_00146690-00001"/>
    </source>
</evidence>
<feature type="region of interest" description="Disordered" evidence="1">
    <location>
        <begin position="1"/>
        <end position="43"/>
    </location>
</feature>
<evidence type="ECO:0000256" key="1">
    <source>
        <dbReference type="SAM" id="MobiDB-lite"/>
    </source>
</evidence>
<organism evidence="2 3">
    <name type="scientific">Haemonchus contortus</name>
    <name type="common">Barber pole worm</name>
    <dbReference type="NCBI Taxonomy" id="6289"/>
    <lineage>
        <taxon>Eukaryota</taxon>
        <taxon>Metazoa</taxon>
        <taxon>Ecdysozoa</taxon>
        <taxon>Nematoda</taxon>
        <taxon>Chromadorea</taxon>
        <taxon>Rhabditida</taxon>
        <taxon>Rhabditina</taxon>
        <taxon>Rhabditomorpha</taxon>
        <taxon>Strongyloidea</taxon>
        <taxon>Trichostrongylidae</taxon>
        <taxon>Haemonchus</taxon>
    </lineage>
</organism>
<sequence>MSVPSASNSSFHTWTSSSAPKESQNENKLNEAPTQKPTRLERAKAAIEVMEKRLDETKKVQERLKNLDTKLDQVNKEMENAYIKIKDQLTRAEVGHQHRKEGTPSASSNLSYCSTVSGRESSICSVRPSHSHADKAKESTASIEGRLFEMERALKRLDNIEKSLAKLSKQLGDPVTRTSAAAPCALNRNLYGCHEINEIFSQTQTELQRARTAVSRMLTMPDVYSLRMSADGIRDRGELDTLRQLIDRFLVKLKNSKDAYENACGDAGNCIVCNMCMSSSISRCSLY</sequence>
<dbReference type="OrthoDB" id="5867790at2759"/>
<evidence type="ECO:0000313" key="2">
    <source>
        <dbReference type="Proteomes" id="UP000025227"/>
    </source>
</evidence>
<proteinExistence type="predicted"/>
<feature type="compositionally biased region" description="Low complexity" evidence="1">
    <location>
        <begin position="1"/>
        <end position="19"/>
    </location>
</feature>
<keyword evidence="2" id="KW-1185">Reference proteome</keyword>